<keyword evidence="2" id="KW-1185">Reference proteome</keyword>
<organism evidence="1 2">
    <name type="scientific">Duganella alba</name>
    <dbReference type="NCBI Taxonomy" id="2666081"/>
    <lineage>
        <taxon>Bacteria</taxon>
        <taxon>Pseudomonadati</taxon>
        <taxon>Pseudomonadota</taxon>
        <taxon>Betaproteobacteria</taxon>
        <taxon>Burkholderiales</taxon>
        <taxon>Oxalobacteraceae</taxon>
        <taxon>Telluria group</taxon>
        <taxon>Duganella</taxon>
    </lineage>
</organism>
<proteinExistence type="predicted"/>
<evidence type="ECO:0000313" key="2">
    <source>
        <dbReference type="Proteomes" id="UP000481037"/>
    </source>
</evidence>
<dbReference type="RefSeq" id="WP_154368088.1">
    <property type="nucleotide sequence ID" value="NZ_WKJM01000023.1"/>
</dbReference>
<accession>A0A6L5QLL6</accession>
<dbReference type="Proteomes" id="UP000481037">
    <property type="component" value="Unassembled WGS sequence"/>
</dbReference>
<protein>
    <submittedName>
        <fullName evidence="1">Uncharacterized protein</fullName>
    </submittedName>
</protein>
<evidence type="ECO:0000313" key="1">
    <source>
        <dbReference type="EMBL" id="MRX10686.1"/>
    </source>
</evidence>
<comment type="caution">
    <text evidence="1">The sequence shown here is derived from an EMBL/GenBank/DDBJ whole genome shotgun (WGS) entry which is preliminary data.</text>
</comment>
<gene>
    <name evidence="1" type="ORF">GJ697_22900</name>
</gene>
<dbReference type="EMBL" id="WKJM01000023">
    <property type="protein sequence ID" value="MRX10686.1"/>
    <property type="molecule type" value="Genomic_DNA"/>
</dbReference>
<sequence length="81" mass="8995">MDAIFTSEYLGWDIVIHSICREQRYTGTAHAALTVQSESGDLWVDARTQVVTLGNRHFASSRGCSEALLADVRELIDALKK</sequence>
<reference evidence="1 2" key="1">
    <citation type="submission" date="2019-11" db="EMBL/GenBank/DDBJ databases">
        <title>Novel species isolated from a subtropical stream in China.</title>
        <authorList>
            <person name="Lu H."/>
        </authorList>
    </citation>
    <scope>NUCLEOTIDE SEQUENCE [LARGE SCALE GENOMIC DNA]</scope>
    <source>
        <strain evidence="1 2">FT25W</strain>
    </source>
</reference>
<name>A0A6L5QLL6_9BURK</name>
<dbReference type="AlphaFoldDB" id="A0A6L5QLL6"/>